<keyword evidence="6 8" id="KW-0472">Membrane</keyword>
<feature type="transmembrane region" description="Helical" evidence="8">
    <location>
        <begin position="109"/>
        <end position="135"/>
    </location>
</feature>
<sequence>MTSATSLGEPLAGRKEWMALGLLVLPSLLLFMMLTVLFLAIPYLAADLQPTSTQTLWILDIYGFLMAGFLVLMGTVADRIGHRTLLIAGASIFGIVSVVAALTDDPAMMIVWRAVLGVAAAMQMPATLGLIFTIFRDAKQRGVAIGTWAAGISAGVALGPLLSGLLLEAFSWRATFLVAVPVMAIVVIGAPFLLPAHHGSQGAKLDFFSALLLLATLLPLIYGIKSLATGESITVSAAAIAIGVAFGIWFVLRQLRSAAPLLDVRLFRNRTVSGALGVFILSATGLGGVYLMFTQFLQLVKGLSPIQTGFAILPAALVLIIVATSSPIIARRFRPGNVIAVGLTVQVVGYLLLTQVDAATGLPLLIAGFVVLYPAVAPSMALTTDLVVGSVPPEKAGSAGGLASTVNDLGISLGVAIVGSIGAAVYTGKIATTLPAGLPADADAAARESLDNAAAVAGQLPADLGTALLTTARDAFSSGLNAGAATAAVIAAAGALLAATLLRHVPPTGSSAALSPADEPVETGAVTDR</sequence>
<feature type="transmembrane region" description="Helical" evidence="8">
    <location>
        <begin position="56"/>
        <end position="77"/>
    </location>
</feature>
<evidence type="ECO:0000313" key="11">
    <source>
        <dbReference type="Proteomes" id="UP000515728"/>
    </source>
</evidence>
<dbReference type="Gene3D" id="1.20.1250.20">
    <property type="entry name" value="MFS general substrate transporter like domains"/>
    <property type="match status" value="1"/>
</dbReference>
<dbReference type="GO" id="GO:0022857">
    <property type="term" value="F:transmembrane transporter activity"/>
    <property type="evidence" value="ECO:0007669"/>
    <property type="project" value="InterPro"/>
</dbReference>
<dbReference type="PANTHER" id="PTHR42718">
    <property type="entry name" value="MAJOR FACILITATOR SUPERFAMILY MULTIDRUG TRANSPORTER MFSC"/>
    <property type="match status" value="1"/>
</dbReference>
<evidence type="ECO:0000256" key="4">
    <source>
        <dbReference type="ARBA" id="ARBA00022692"/>
    </source>
</evidence>
<dbReference type="Proteomes" id="UP000515728">
    <property type="component" value="Chromosome"/>
</dbReference>
<evidence type="ECO:0000256" key="1">
    <source>
        <dbReference type="ARBA" id="ARBA00004651"/>
    </source>
</evidence>
<proteinExistence type="predicted"/>
<feature type="transmembrane region" description="Helical" evidence="8">
    <location>
        <begin position="482"/>
        <end position="502"/>
    </location>
</feature>
<feature type="transmembrane region" description="Helical" evidence="8">
    <location>
        <begin position="272"/>
        <end position="293"/>
    </location>
</feature>
<organism evidence="10 11">
    <name type="scientific">Pseudonocardia petroleophila</name>
    <dbReference type="NCBI Taxonomy" id="37331"/>
    <lineage>
        <taxon>Bacteria</taxon>
        <taxon>Bacillati</taxon>
        <taxon>Actinomycetota</taxon>
        <taxon>Actinomycetes</taxon>
        <taxon>Pseudonocardiales</taxon>
        <taxon>Pseudonocardiaceae</taxon>
        <taxon>Pseudonocardia</taxon>
    </lineage>
</organism>
<dbReference type="Gene3D" id="1.20.1720.10">
    <property type="entry name" value="Multidrug resistance protein D"/>
    <property type="match status" value="1"/>
</dbReference>
<comment type="subcellular location">
    <subcellularLocation>
        <location evidence="1">Cell membrane</location>
        <topology evidence="1">Multi-pass membrane protein</topology>
    </subcellularLocation>
</comment>
<accession>A0A7G7MH00</accession>
<feature type="transmembrane region" description="Helical" evidence="8">
    <location>
        <begin position="365"/>
        <end position="388"/>
    </location>
</feature>
<dbReference type="Pfam" id="PF07690">
    <property type="entry name" value="MFS_1"/>
    <property type="match status" value="1"/>
</dbReference>
<dbReference type="InterPro" id="IPR036259">
    <property type="entry name" value="MFS_trans_sf"/>
</dbReference>
<gene>
    <name evidence="10" type="ORF">H6H00_29045</name>
</gene>
<feature type="transmembrane region" description="Helical" evidence="8">
    <location>
        <begin position="174"/>
        <end position="195"/>
    </location>
</feature>
<feature type="transmembrane region" description="Helical" evidence="8">
    <location>
        <begin position="233"/>
        <end position="252"/>
    </location>
</feature>
<dbReference type="EMBL" id="CP060131">
    <property type="protein sequence ID" value="QNG52061.1"/>
    <property type="molecule type" value="Genomic_DNA"/>
</dbReference>
<evidence type="ECO:0000256" key="5">
    <source>
        <dbReference type="ARBA" id="ARBA00022989"/>
    </source>
</evidence>
<keyword evidence="2" id="KW-0813">Transport</keyword>
<dbReference type="InterPro" id="IPR011701">
    <property type="entry name" value="MFS"/>
</dbReference>
<feature type="transmembrane region" description="Helical" evidence="8">
    <location>
        <begin position="207"/>
        <end position="227"/>
    </location>
</feature>
<evidence type="ECO:0000259" key="9">
    <source>
        <dbReference type="PROSITE" id="PS50850"/>
    </source>
</evidence>
<feature type="transmembrane region" description="Helical" evidence="8">
    <location>
        <begin position="305"/>
        <end position="324"/>
    </location>
</feature>
<evidence type="ECO:0000313" key="10">
    <source>
        <dbReference type="EMBL" id="QNG52061.1"/>
    </source>
</evidence>
<evidence type="ECO:0000256" key="3">
    <source>
        <dbReference type="ARBA" id="ARBA00022475"/>
    </source>
</evidence>
<dbReference type="AlphaFoldDB" id="A0A7G7MH00"/>
<dbReference type="SUPFAM" id="SSF103473">
    <property type="entry name" value="MFS general substrate transporter"/>
    <property type="match status" value="1"/>
</dbReference>
<dbReference type="GO" id="GO:0005886">
    <property type="term" value="C:plasma membrane"/>
    <property type="evidence" value="ECO:0007669"/>
    <property type="project" value="UniProtKB-SubCell"/>
</dbReference>
<feature type="transmembrane region" description="Helical" evidence="8">
    <location>
        <begin position="142"/>
        <end position="162"/>
    </location>
</feature>
<evidence type="ECO:0000256" key="8">
    <source>
        <dbReference type="SAM" id="Phobius"/>
    </source>
</evidence>
<name>A0A7G7MH00_9PSEU</name>
<evidence type="ECO:0000256" key="6">
    <source>
        <dbReference type="ARBA" id="ARBA00023136"/>
    </source>
</evidence>
<keyword evidence="3" id="KW-1003">Cell membrane</keyword>
<feature type="transmembrane region" description="Helical" evidence="8">
    <location>
        <begin position="20"/>
        <end position="44"/>
    </location>
</feature>
<keyword evidence="11" id="KW-1185">Reference proteome</keyword>
<dbReference type="KEGG" id="ppel:H6H00_29045"/>
<evidence type="ECO:0000256" key="2">
    <source>
        <dbReference type="ARBA" id="ARBA00022448"/>
    </source>
</evidence>
<feature type="transmembrane region" description="Helical" evidence="8">
    <location>
        <begin position="336"/>
        <end position="353"/>
    </location>
</feature>
<keyword evidence="4 8" id="KW-0812">Transmembrane</keyword>
<feature type="domain" description="Major facilitator superfamily (MFS) profile" evidence="9">
    <location>
        <begin position="19"/>
        <end position="506"/>
    </location>
</feature>
<dbReference type="CDD" id="cd17321">
    <property type="entry name" value="MFS_MMR_MDR_like"/>
    <property type="match status" value="1"/>
</dbReference>
<dbReference type="PROSITE" id="PS50850">
    <property type="entry name" value="MFS"/>
    <property type="match status" value="1"/>
</dbReference>
<dbReference type="RefSeq" id="WP_185718812.1">
    <property type="nucleotide sequence ID" value="NZ_BAAAWI010000001.1"/>
</dbReference>
<protein>
    <submittedName>
        <fullName evidence="10">MFS transporter</fullName>
    </submittedName>
</protein>
<reference evidence="10 11" key="1">
    <citation type="submission" date="2020-08" db="EMBL/GenBank/DDBJ databases">
        <authorList>
            <person name="Mo P."/>
        </authorList>
    </citation>
    <scope>NUCLEOTIDE SEQUENCE [LARGE SCALE GENOMIC DNA]</scope>
    <source>
        <strain evidence="10 11">CGMCC 4.1532</strain>
    </source>
</reference>
<feature type="transmembrane region" description="Helical" evidence="8">
    <location>
        <begin position="84"/>
        <end position="103"/>
    </location>
</feature>
<evidence type="ECO:0000256" key="7">
    <source>
        <dbReference type="SAM" id="MobiDB-lite"/>
    </source>
</evidence>
<keyword evidence="5 8" id="KW-1133">Transmembrane helix</keyword>
<dbReference type="PANTHER" id="PTHR42718:SF47">
    <property type="entry name" value="METHYL VIOLOGEN RESISTANCE PROTEIN SMVA"/>
    <property type="match status" value="1"/>
</dbReference>
<dbReference type="InterPro" id="IPR020846">
    <property type="entry name" value="MFS_dom"/>
</dbReference>
<feature type="region of interest" description="Disordered" evidence="7">
    <location>
        <begin position="509"/>
        <end position="529"/>
    </location>
</feature>